<reference evidence="1 2" key="1">
    <citation type="submission" date="2016-03" db="EMBL/GenBank/DDBJ databases">
        <title>Cyphomyrmex costatus WGS genome.</title>
        <authorList>
            <person name="Nygaard S."/>
            <person name="Hu H."/>
            <person name="Boomsma J."/>
            <person name="Zhang G."/>
        </authorList>
    </citation>
    <scope>NUCLEOTIDE SEQUENCE [LARGE SCALE GENOMIC DNA]</scope>
    <source>
        <strain evidence="1">MS0001</strain>
        <tissue evidence="1">Whole body</tissue>
    </source>
</reference>
<sequence length="123" mass="13687">MCVYSAPHTLDHYTFGVFEELSRLDMSRVYNRTGHNAIGESGVDLAPYERSIVLTHAMAYVHESTFQHCSRTLESRDPRHRGLSVPDGETRTLGATLEALDALVAPLQPRETLARSIDATALF</sequence>
<proteinExistence type="predicted"/>
<gene>
    <name evidence="1" type="ORF">ALC62_08580</name>
</gene>
<accession>A0A151IGP8</accession>
<dbReference type="Proteomes" id="UP000078542">
    <property type="component" value="Unassembled WGS sequence"/>
</dbReference>
<dbReference type="AlphaFoldDB" id="A0A151IGP8"/>
<organism evidence="1 2">
    <name type="scientific">Cyphomyrmex costatus</name>
    <dbReference type="NCBI Taxonomy" id="456900"/>
    <lineage>
        <taxon>Eukaryota</taxon>
        <taxon>Metazoa</taxon>
        <taxon>Ecdysozoa</taxon>
        <taxon>Arthropoda</taxon>
        <taxon>Hexapoda</taxon>
        <taxon>Insecta</taxon>
        <taxon>Pterygota</taxon>
        <taxon>Neoptera</taxon>
        <taxon>Endopterygota</taxon>
        <taxon>Hymenoptera</taxon>
        <taxon>Apocrita</taxon>
        <taxon>Aculeata</taxon>
        <taxon>Formicoidea</taxon>
        <taxon>Formicidae</taxon>
        <taxon>Myrmicinae</taxon>
        <taxon>Cyphomyrmex</taxon>
    </lineage>
</organism>
<name>A0A151IGP8_9HYME</name>
<evidence type="ECO:0000313" key="1">
    <source>
        <dbReference type="EMBL" id="KYN00646.1"/>
    </source>
</evidence>
<keyword evidence="2" id="KW-1185">Reference proteome</keyword>
<dbReference type="EMBL" id="KQ977669">
    <property type="protein sequence ID" value="KYN00646.1"/>
    <property type="molecule type" value="Genomic_DNA"/>
</dbReference>
<protein>
    <submittedName>
        <fullName evidence="1">Uncharacterized protein</fullName>
    </submittedName>
</protein>
<evidence type="ECO:0000313" key="2">
    <source>
        <dbReference type="Proteomes" id="UP000078542"/>
    </source>
</evidence>